<proteinExistence type="predicted"/>
<accession>F6ESD7</accession>
<name>F6ESD7_HOYSD</name>
<dbReference type="AlphaFoldDB" id="F6ESD7"/>
<dbReference type="KEGG" id="asd:AS9A_P20014"/>
<evidence type="ECO:0000313" key="1">
    <source>
        <dbReference type="EMBL" id="AEF43058.1"/>
    </source>
</evidence>
<organism evidence="1 2">
    <name type="scientific">Hoyosella subflava (strain DSM 45089 / JCM 17490 / NBRC 109087 / DQS3-9A1)</name>
    <name type="common">Amycolicicoccus subflavus</name>
    <dbReference type="NCBI Taxonomy" id="443218"/>
    <lineage>
        <taxon>Bacteria</taxon>
        <taxon>Bacillati</taxon>
        <taxon>Actinomycetota</taxon>
        <taxon>Actinomycetes</taxon>
        <taxon>Mycobacteriales</taxon>
        <taxon>Hoyosellaceae</taxon>
        <taxon>Hoyosella</taxon>
    </lineage>
</organism>
<dbReference type="EMBL" id="CP002788">
    <property type="protein sequence ID" value="AEF43058.1"/>
    <property type="molecule type" value="Genomic_DNA"/>
</dbReference>
<gene>
    <name evidence="1" type="ordered locus">AS9A_P20014</name>
</gene>
<dbReference type="Proteomes" id="UP000009235">
    <property type="component" value="Plasmid pAS9A-2"/>
</dbReference>
<evidence type="ECO:0000313" key="2">
    <source>
        <dbReference type="Proteomes" id="UP000009235"/>
    </source>
</evidence>
<keyword evidence="2" id="KW-1185">Reference proteome</keyword>
<protein>
    <submittedName>
        <fullName evidence="1">Uncharacterized protein</fullName>
    </submittedName>
</protein>
<geneLocation type="plasmid" evidence="1 2">
    <name>pAS9A-2</name>
</geneLocation>
<keyword evidence="1" id="KW-0614">Plasmid</keyword>
<reference evidence="1 2" key="1">
    <citation type="journal article" date="2011" name="J. Bacteriol.">
        <title>Complete genome sequence of Amycolicicoccus subflavus DQS3-9A1T, an actinomycete isolated from crude oil-polluted soil.</title>
        <authorList>
            <person name="Cai M."/>
            <person name="Chen W.M."/>
            <person name="Nie Y."/>
            <person name="Chi C.Q."/>
            <person name="Wang Y.N."/>
            <person name="Tang Y.Q."/>
            <person name="Li G.Y."/>
            <person name="Wu X.L."/>
        </authorList>
    </citation>
    <scope>NUCLEOTIDE SEQUENCE [LARGE SCALE GENOMIC DNA]</scope>
    <source>
        <strain evidence="2">DSM 45089 / DQS3-9A1</strain>
        <plasmid evidence="1 2">pAS9A-2</plasmid>
    </source>
</reference>
<sequence length="46" mass="5127">MVITLRWWSSPLKGGNHESIFQWSPFAQAGTPAVSTAVFQLFTTMV</sequence>
<dbReference type="HOGENOM" id="CLU_3179422_0_0_11"/>